<name>A0ABT3TL78_9GAMM</name>
<dbReference type="PANTHER" id="PTHR47199:SF2">
    <property type="entry name" value="PHOTOSYSTEM II STABILITY_ASSEMBLY FACTOR HCF136, CHLOROPLASTIC"/>
    <property type="match status" value="1"/>
</dbReference>
<dbReference type="RefSeq" id="WP_279247109.1">
    <property type="nucleotide sequence ID" value="NZ_SHNN01000005.1"/>
</dbReference>
<dbReference type="PANTHER" id="PTHR47199">
    <property type="entry name" value="PHOTOSYSTEM II STABILITY/ASSEMBLY FACTOR HCF136, CHLOROPLASTIC"/>
    <property type="match status" value="1"/>
</dbReference>
<dbReference type="Proteomes" id="UP001143362">
    <property type="component" value="Unassembled WGS sequence"/>
</dbReference>
<evidence type="ECO:0000313" key="5">
    <source>
        <dbReference type="EMBL" id="MCX2983079.1"/>
    </source>
</evidence>
<evidence type="ECO:0000256" key="2">
    <source>
        <dbReference type="ARBA" id="ARBA00023276"/>
    </source>
</evidence>
<dbReference type="InterPro" id="IPR036278">
    <property type="entry name" value="Sialidase_sf"/>
</dbReference>
<dbReference type="Pfam" id="PF14870">
    <property type="entry name" value="PSII_BNR"/>
    <property type="match status" value="1"/>
</dbReference>
<evidence type="ECO:0000256" key="3">
    <source>
        <dbReference type="SAM" id="SignalP"/>
    </source>
</evidence>
<keyword evidence="6" id="KW-1185">Reference proteome</keyword>
<comment type="caution">
    <text evidence="5">The sequence shown here is derived from an EMBL/GenBank/DDBJ whole genome shotgun (WGS) entry which is preliminary data.</text>
</comment>
<sequence>MTRIGALLAGILIPALMVWPSAQAQEVDYSFLPALPVGTPATAPLTSIARCDSRLLAVGERGLVIWSDDGGEKWQQSPVSVSQGLTSVFCLPGGQAWATGHGGVILSSADHGSSWELVFDGHAANQQWLAFTERRVQELEAELNGAEDVDYAVEDATYAVEDAQAAVEVGPADPLLDIHFSDADQGVAVGAYGMLYRSSDGGGTWQLAADHIENPERFHYYAITPGRSGSLFLSGEAGLLFRSRDGGKNWDTLDSGYDGSLFGLLALSDGGVLAFGLRGNVLRSDDDGDSWQTLSVADSSGLSLYSGVQLDSGLVVLVGSAGAVVRGTGTTFNASLLAPRRSTMSSLTRLAGELVIAAGMDGVVRLQGGRP</sequence>
<accession>A0ABT3TL78</accession>
<dbReference type="CDD" id="cd15482">
    <property type="entry name" value="Sialidase_non-viral"/>
    <property type="match status" value="1"/>
</dbReference>
<keyword evidence="3" id="KW-0732">Signal</keyword>
<feature type="domain" description="Photosynthesis system II assembly factor Ycf48/Hcf136-like" evidence="4">
    <location>
        <begin position="166"/>
        <end position="253"/>
    </location>
</feature>
<organism evidence="5 6">
    <name type="scientific">Candidatus Litorirhabdus singularis</name>
    <dbReference type="NCBI Taxonomy" id="2518993"/>
    <lineage>
        <taxon>Bacteria</taxon>
        <taxon>Pseudomonadati</taxon>
        <taxon>Pseudomonadota</taxon>
        <taxon>Gammaproteobacteria</taxon>
        <taxon>Cellvibrionales</taxon>
        <taxon>Halieaceae</taxon>
        <taxon>Candidatus Litorirhabdus</taxon>
    </lineage>
</organism>
<keyword evidence="2" id="KW-0604">Photosystem II</keyword>
<evidence type="ECO:0000256" key="1">
    <source>
        <dbReference type="ARBA" id="ARBA00022531"/>
    </source>
</evidence>
<dbReference type="InterPro" id="IPR015943">
    <property type="entry name" value="WD40/YVTN_repeat-like_dom_sf"/>
</dbReference>
<reference evidence="5" key="1">
    <citation type="submission" date="2019-02" db="EMBL/GenBank/DDBJ databases">
        <authorList>
            <person name="Li S.-H."/>
        </authorList>
    </citation>
    <scope>NUCLEOTIDE SEQUENCE</scope>
    <source>
        <strain evidence="5">IMCC14734</strain>
    </source>
</reference>
<dbReference type="EMBL" id="SHNN01000005">
    <property type="protein sequence ID" value="MCX2983079.1"/>
    <property type="molecule type" value="Genomic_DNA"/>
</dbReference>
<protein>
    <submittedName>
        <fullName evidence="5">Sialidase</fullName>
    </submittedName>
</protein>
<dbReference type="SUPFAM" id="SSF50939">
    <property type="entry name" value="Sialidases"/>
    <property type="match status" value="1"/>
</dbReference>
<evidence type="ECO:0000259" key="4">
    <source>
        <dbReference type="Pfam" id="PF14870"/>
    </source>
</evidence>
<feature type="signal peptide" evidence="3">
    <location>
        <begin position="1"/>
        <end position="24"/>
    </location>
</feature>
<gene>
    <name evidence="5" type="ORF">EYC98_19630</name>
</gene>
<dbReference type="InterPro" id="IPR028203">
    <property type="entry name" value="PSII_CF48-like_dom"/>
</dbReference>
<keyword evidence="1" id="KW-0602">Photosynthesis</keyword>
<feature type="chain" id="PRO_5047451528" evidence="3">
    <location>
        <begin position="25"/>
        <end position="371"/>
    </location>
</feature>
<proteinExistence type="predicted"/>
<dbReference type="Gene3D" id="2.130.10.10">
    <property type="entry name" value="YVTN repeat-like/Quinoprotein amine dehydrogenase"/>
    <property type="match status" value="1"/>
</dbReference>
<evidence type="ECO:0000313" key="6">
    <source>
        <dbReference type="Proteomes" id="UP001143362"/>
    </source>
</evidence>